<keyword evidence="1" id="KW-1133">Transmembrane helix</keyword>
<dbReference type="OrthoDB" id="1827788at2"/>
<organism evidence="2 3">
    <name type="scientific">Acetitomaculum ruminis DSM 5522</name>
    <dbReference type="NCBI Taxonomy" id="1120918"/>
    <lineage>
        <taxon>Bacteria</taxon>
        <taxon>Bacillati</taxon>
        <taxon>Bacillota</taxon>
        <taxon>Clostridia</taxon>
        <taxon>Lachnospirales</taxon>
        <taxon>Lachnospiraceae</taxon>
        <taxon>Acetitomaculum</taxon>
    </lineage>
</organism>
<protein>
    <submittedName>
        <fullName evidence="2">SipW-cognate class signal peptide</fullName>
    </submittedName>
</protein>
<dbReference type="STRING" id="1120918.SAMN05216249_10767"/>
<evidence type="ECO:0000313" key="3">
    <source>
        <dbReference type="Proteomes" id="UP000198838"/>
    </source>
</evidence>
<dbReference type="RefSeq" id="WP_092871747.1">
    <property type="nucleotide sequence ID" value="NZ_FOJY01000007.1"/>
</dbReference>
<proteinExistence type="predicted"/>
<evidence type="ECO:0000256" key="1">
    <source>
        <dbReference type="SAM" id="Phobius"/>
    </source>
</evidence>
<dbReference type="EMBL" id="FOJY01000007">
    <property type="protein sequence ID" value="SFB02957.1"/>
    <property type="molecule type" value="Genomic_DNA"/>
</dbReference>
<keyword evidence="3" id="KW-1185">Reference proteome</keyword>
<sequence length="239" mass="27083">MKKRKLIKLLGAMVIIATIGVGVTLAYLSDKTGTLNNTFAMGDTQIKLKESAVEYYEWGFRDADGDENWTVDFSRGSDGFIKNGVKYEGLVAGDHIYKDPTVIFESEVFSANYVYLGNCRVANEENKTIETVQKESTDKSLVFTLEDNWEIYEANANGGIIIRDTEFYNKYSQGVWSTLNIFKVFTEGDIKYTTKIPNDFKRGSTFQDLKVQALIMQTDFVTQADEINIIKANTDWLNN</sequence>
<accession>A0A1I0XQK1</accession>
<reference evidence="2 3" key="1">
    <citation type="submission" date="2016-10" db="EMBL/GenBank/DDBJ databases">
        <authorList>
            <person name="de Groot N.N."/>
        </authorList>
    </citation>
    <scope>NUCLEOTIDE SEQUENCE [LARGE SCALE GENOMIC DNA]</scope>
    <source>
        <strain evidence="2 3">DSM 5522</strain>
    </source>
</reference>
<gene>
    <name evidence="2" type="ORF">SAMN05216249_10767</name>
</gene>
<feature type="transmembrane region" description="Helical" evidence="1">
    <location>
        <begin position="7"/>
        <end position="28"/>
    </location>
</feature>
<keyword evidence="1" id="KW-0472">Membrane</keyword>
<dbReference type="AlphaFoldDB" id="A0A1I0XQK1"/>
<name>A0A1I0XQK1_9FIRM</name>
<evidence type="ECO:0000313" key="2">
    <source>
        <dbReference type="EMBL" id="SFB02957.1"/>
    </source>
</evidence>
<keyword evidence="1" id="KW-0812">Transmembrane</keyword>
<dbReference type="Proteomes" id="UP000198838">
    <property type="component" value="Unassembled WGS sequence"/>
</dbReference>